<accession>A0A917NXQ8</accession>
<keyword evidence="3" id="KW-1185">Reference proteome</keyword>
<protein>
    <submittedName>
        <fullName evidence="2">Glutamyl-tRNA(Gln) amidotransferase subunit A</fullName>
    </submittedName>
</protein>
<sequence length="552" mass="59043">MPDTASAPAELHHLTIAEAAALIAARRLSPVELTRAFLARIEAVDPQLNAYLLVTADLALNQAREAEAEIMAGRYRGPLHGIPYALKDIYCTAGIRTTGHSRSAQHFVPSEDAETVARLRMAGAVLLGKLATHEFAHGGPSFDLPWPPARNPWDRGRITGGSSSGSGAAVAAGLAMGALGSDTGGSIRNPAALCGLAGLKPTYGLISRRGIWTNSFSYDHAGPMTWTVEDCALMLQSLAGHDPLDPASATLAVPDYAAALTGDIRGLRIGVLRHQYEVEVPVPAVVRVAMEAALEVLRGLGATLEEVRIRPAQDYTDVKIVGAESELYAVHEAGLRANPGLFGEDFLGRSLAAVLIRAEDYVNSQRERRAMVAEAKPLWSRFDALVTAGPGPAVPLDAWRTIQFWQKPSLTTPFNVLGGPALAHCIGYTPEGLPLSMQVVGAPFADATVMRIADAYERATPWRQRRPVLDPKAAFSTALPPLPDPTPAEISAADRDAVALVARRAGLSLNERQFELLCASAPYVEAMARRLRRPRGFAEEPSNVFRFTGYAP</sequence>
<evidence type="ECO:0000259" key="1">
    <source>
        <dbReference type="Pfam" id="PF01425"/>
    </source>
</evidence>
<dbReference type="Proteomes" id="UP000661507">
    <property type="component" value="Unassembled WGS sequence"/>
</dbReference>
<dbReference type="PROSITE" id="PS00571">
    <property type="entry name" value="AMIDASES"/>
    <property type="match status" value="1"/>
</dbReference>
<dbReference type="GO" id="GO:0003824">
    <property type="term" value="F:catalytic activity"/>
    <property type="evidence" value="ECO:0007669"/>
    <property type="project" value="InterPro"/>
</dbReference>
<evidence type="ECO:0000313" key="2">
    <source>
        <dbReference type="EMBL" id="GGJ38675.1"/>
    </source>
</evidence>
<comment type="caution">
    <text evidence="2">The sequence shown here is derived from an EMBL/GenBank/DDBJ whole genome shotgun (WGS) entry which is preliminary data.</text>
</comment>
<dbReference type="InterPro" id="IPR023631">
    <property type="entry name" value="Amidase_dom"/>
</dbReference>
<dbReference type="InterPro" id="IPR020556">
    <property type="entry name" value="Amidase_CS"/>
</dbReference>
<dbReference type="InterPro" id="IPR036928">
    <property type="entry name" value="AS_sf"/>
</dbReference>
<organism evidence="2 3">
    <name type="scientific">Neoroseomonas lacus</name>
    <dbReference type="NCBI Taxonomy" id="287609"/>
    <lineage>
        <taxon>Bacteria</taxon>
        <taxon>Pseudomonadati</taxon>
        <taxon>Pseudomonadota</taxon>
        <taxon>Alphaproteobacteria</taxon>
        <taxon>Acetobacterales</taxon>
        <taxon>Acetobacteraceae</taxon>
        <taxon>Neoroseomonas</taxon>
    </lineage>
</organism>
<dbReference type="RefSeq" id="WP_188972502.1">
    <property type="nucleotide sequence ID" value="NZ_BMKW01000016.1"/>
</dbReference>
<proteinExistence type="predicted"/>
<dbReference type="InterPro" id="IPR000120">
    <property type="entry name" value="Amidase"/>
</dbReference>
<evidence type="ECO:0000313" key="3">
    <source>
        <dbReference type="Proteomes" id="UP000661507"/>
    </source>
</evidence>
<dbReference type="SUPFAM" id="SSF75304">
    <property type="entry name" value="Amidase signature (AS) enzymes"/>
    <property type="match status" value="1"/>
</dbReference>
<name>A0A917NXQ8_9PROT</name>
<reference evidence="2" key="2">
    <citation type="submission" date="2020-09" db="EMBL/GenBank/DDBJ databases">
        <authorList>
            <person name="Sun Q."/>
            <person name="Zhou Y."/>
        </authorList>
    </citation>
    <scope>NUCLEOTIDE SEQUENCE</scope>
    <source>
        <strain evidence="2">CGMCC 1.3617</strain>
    </source>
</reference>
<dbReference type="PANTHER" id="PTHR11895:SF176">
    <property type="entry name" value="AMIDASE AMID-RELATED"/>
    <property type="match status" value="1"/>
</dbReference>
<dbReference type="AlphaFoldDB" id="A0A917NXQ8"/>
<reference evidence="2" key="1">
    <citation type="journal article" date="2014" name="Int. J. Syst. Evol. Microbiol.">
        <title>Complete genome sequence of Corynebacterium casei LMG S-19264T (=DSM 44701T), isolated from a smear-ripened cheese.</title>
        <authorList>
            <consortium name="US DOE Joint Genome Institute (JGI-PGF)"/>
            <person name="Walter F."/>
            <person name="Albersmeier A."/>
            <person name="Kalinowski J."/>
            <person name="Ruckert C."/>
        </authorList>
    </citation>
    <scope>NUCLEOTIDE SEQUENCE</scope>
    <source>
        <strain evidence="2">CGMCC 1.3617</strain>
    </source>
</reference>
<feature type="domain" description="Amidase" evidence="1">
    <location>
        <begin position="32"/>
        <end position="449"/>
    </location>
</feature>
<dbReference type="PANTHER" id="PTHR11895">
    <property type="entry name" value="TRANSAMIDASE"/>
    <property type="match status" value="1"/>
</dbReference>
<gene>
    <name evidence="2" type="primary">gatA</name>
    <name evidence="2" type="ORF">GCM10011320_52830</name>
</gene>
<dbReference type="Pfam" id="PF01425">
    <property type="entry name" value="Amidase"/>
    <property type="match status" value="1"/>
</dbReference>
<dbReference type="Gene3D" id="3.90.1300.10">
    <property type="entry name" value="Amidase signature (AS) domain"/>
    <property type="match status" value="1"/>
</dbReference>
<dbReference type="EMBL" id="BMKW01000016">
    <property type="protein sequence ID" value="GGJ38675.1"/>
    <property type="molecule type" value="Genomic_DNA"/>
</dbReference>